<dbReference type="Proteomes" id="UP001304769">
    <property type="component" value="Unassembled WGS sequence"/>
</dbReference>
<feature type="compositionally biased region" description="Basic and acidic residues" evidence="1">
    <location>
        <begin position="27"/>
        <end position="47"/>
    </location>
</feature>
<evidence type="ECO:0000313" key="3">
    <source>
        <dbReference type="EMBL" id="MEA5456166.1"/>
    </source>
</evidence>
<evidence type="ECO:0000313" key="4">
    <source>
        <dbReference type="Proteomes" id="UP001304769"/>
    </source>
</evidence>
<evidence type="ECO:0000256" key="1">
    <source>
        <dbReference type="SAM" id="MobiDB-lite"/>
    </source>
</evidence>
<feature type="region of interest" description="Disordered" evidence="1">
    <location>
        <begin position="1"/>
        <end position="47"/>
    </location>
</feature>
<organism evidence="3 4">
    <name type="scientific">Sinomonas terricola</name>
    <dbReference type="NCBI Taxonomy" id="3110330"/>
    <lineage>
        <taxon>Bacteria</taxon>
        <taxon>Bacillati</taxon>
        <taxon>Actinomycetota</taxon>
        <taxon>Actinomycetes</taxon>
        <taxon>Micrococcales</taxon>
        <taxon>Micrococcaceae</taxon>
        <taxon>Sinomonas</taxon>
    </lineage>
</organism>
<sequence>MNARGAEDRERRLERAAELRAAGSARNDPRQATPEEAREEGLRARREKIDPARRAEYLIRDAMARGEFDHLEYAGKPIPGLGGTYDPDWWIKGLIQREHLTGLGPKALLLRVEDAELDDRLDAMFTEREVRAAVEDFNARIIDARRQLEGGPPVVTKTRDVDGEAQRWRERRAAREAERRAHEPIEEKPHTWRRRLWRGQS</sequence>
<reference evidence="3 4" key="1">
    <citation type="submission" date="2023-12" db="EMBL/GenBank/DDBJ databases">
        <title>Sinomonas terricola sp. nov, isolated from litchi orchard soil in Guangdong, PR China.</title>
        <authorList>
            <person name="Jiaxin W."/>
            <person name="Yang Z."/>
            <person name="Honghui Z."/>
        </authorList>
    </citation>
    <scope>NUCLEOTIDE SEQUENCE [LARGE SCALE GENOMIC DNA]</scope>
    <source>
        <strain evidence="3 4">JGH33</strain>
    </source>
</reference>
<keyword evidence="4" id="KW-1185">Reference proteome</keyword>
<feature type="compositionally biased region" description="Basic and acidic residues" evidence="1">
    <location>
        <begin position="1"/>
        <end position="18"/>
    </location>
</feature>
<feature type="domain" description="DnaJ homologue subfamily C member 28 conserved" evidence="2">
    <location>
        <begin position="55"/>
        <end position="121"/>
    </location>
</feature>
<dbReference type="Pfam" id="PF09350">
    <property type="entry name" value="DJC28_CD"/>
    <property type="match status" value="1"/>
</dbReference>
<gene>
    <name evidence="3" type="ORF">SPF06_15630</name>
</gene>
<feature type="region of interest" description="Disordered" evidence="1">
    <location>
        <begin position="165"/>
        <end position="185"/>
    </location>
</feature>
<accession>A0ABU5T8Y9</accession>
<protein>
    <submittedName>
        <fullName evidence="3">DUF1992 domain-containing protein</fullName>
    </submittedName>
</protein>
<evidence type="ECO:0000259" key="2">
    <source>
        <dbReference type="Pfam" id="PF09350"/>
    </source>
</evidence>
<comment type="caution">
    <text evidence="3">The sequence shown here is derived from an EMBL/GenBank/DDBJ whole genome shotgun (WGS) entry which is preliminary data.</text>
</comment>
<dbReference type="InterPro" id="IPR018961">
    <property type="entry name" value="DnaJ_homolog_subfam-C_membr-28"/>
</dbReference>
<dbReference type="EMBL" id="JAYGGQ010000012">
    <property type="protein sequence ID" value="MEA5456166.1"/>
    <property type="molecule type" value="Genomic_DNA"/>
</dbReference>
<proteinExistence type="predicted"/>
<name>A0ABU5T8Y9_9MICC</name>
<dbReference type="RefSeq" id="WP_323280054.1">
    <property type="nucleotide sequence ID" value="NZ_JAYGGQ010000012.1"/>
</dbReference>